<organism evidence="1">
    <name type="scientific">Ditylum brightwellii</name>
    <dbReference type="NCBI Taxonomy" id="49249"/>
    <lineage>
        <taxon>Eukaryota</taxon>
        <taxon>Sar</taxon>
        <taxon>Stramenopiles</taxon>
        <taxon>Ochrophyta</taxon>
        <taxon>Bacillariophyta</taxon>
        <taxon>Mediophyceae</taxon>
        <taxon>Lithodesmiophycidae</taxon>
        <taxon>Lithodesmiales</taxon>
        <taxon>Lithodesmiaceae</taxon>
        <taxon>Ditylum</taxon>
    </lineage>
</organism>
<proteinExistence type="predicted"/>
<dbReference type="AlphaFoldDB" id="A0A7S4R4T7"/>
<dbReference type="EMBL" id="HBNS01014741">
    <property type="protein sequence ID" value="CAE4601356.1"/>
    <property type="molecule type" value="Transcribed_RNA"/>
</dbReference>
<evidence type="ECO:0000313" key="1">
    <source>
        <dbReference type="EMBL" id="CAE4601356.1"/>
    </source>
</evidence>
<sequence length="145" mass="15757">MNVVAITTLRLHRLRVGSSCATYLSTITSSSPPSSSLRKRRHYTAYAWGTSNKGTIPLPEIIEEGSKAGAGGGSGATDLLNRGTVIDNPREIDVEKAFGSGTGEFYFGLERHYFLYFFVVGGLFEKQIESGGKRKKTCSLRKGES</sequence>
<protein>
    <submittedName>
        <fullName evidence="1">Uncharacterized protein</fullName>
    </submittedName>
</protein>
<accession>A0A7S4R4T7</accession>
<name>A0A7S4R4T7_9STRA</name>
<reference evidence="1" key="1">
    <citation type="submission" date="2021-01" db="EMBL/GenBank/DDBJ databases">
        <authorList>
            <person name="Corre E."/>
            <person name="Pelletier E."/>
            <person name="Niang G."/>
            <person name="Scheremetjew M."/>
            <person name="Finn R."/>
            <person name="Kale V."/>
            <person name="Holt S."/>
            <person name="Cochrane G."/>
            <person name="Meng A."/>
            <person name="Brown T."/>
            <person name="Cohen L."/>
        </authorList>
    </citation>
    <scope>NUCLEOTIDE SEQUENCE</scope>
    <source>
        <strain evidence="1">GSO104</strain>
    </source>
</reference>
<gene>
    <name evidence="1" type="ORF">DBRI00130_LOCUS11848</name>
</gene>